<evidence type="ECO:0000313" key="6">
    <source>
        <dbReference type="EMBL" id="MSS36087.1"/>
    </source>
</evidence>
<dbReference type="PANTHER" id="PTHR42711:SF5">
    <property type="entry name" value="ABC TRANSPORTER ATP-BINDING PROTEIN NATA"/>
    <property type="match status" value="1"/>
</dbReference>
<evidence type="ECO:0000259" key="5">
    <source>
        <dbReference type="PROSITE" id="PS50893"/>
    </source>
</evidence>
<dbReference type="SMART" id="SM00382">
    <property type="entry name" value="AAA"/>
    <property type="match status" value="1"/>
</dbReference>
<organism evidence="6 7">
    <name type="scientific">Clostridium porci</name>
    <dbReference type="NCBI Taxonomy" id="2605778"/>
    <lineage>
        <taxon>Bacteria</taxon>
        <taxon>Bacillati</taxon>
        <taxon>Bacillota</taxon>
        <taxon>Clostridia</taxon>
        <taxon>Eubacteriales</taxon>
        <taxon>Clostridiaceae</taxon>
        <taxon>Clostridium</taxon>
    </lineage>
</organism>
<dbReference type="InterPro" id="IPR027417">
    <property type="entry name" value="P-loop_NTPase"/>
</dbReference>
<dbReference type="PANTHER" id="PTHR42711">
    <property type="entry name" value="ABC TRANSPORTER ATP-BINDING PROTEIN"/>
    <property type="match status" value="1"/>
</dbReference>
<dbReference type="InterPro" id="IPR050763">
    <property type="entry name" value="ABC_transporter_ATP-binding"/>
</dbReference>
<reference evidence="6 7" key="1">
    <citation type="submission" date="2019-08" db="EMBL/GenBank/DDBJ databases">
        <title>In-depth cultivation of the pig gut microbiome towards novel bacterial diversity and tailored functional studies.</title>
        <authorList>
            <person name="Wylensek D."/>
            <person name="Hitch T.C.A."/>
            <person name="Clavel T."/>
        </authorList>
    </citation>
    <scope>NUCLEOTIDE SEQUENCE [LARGE SCALE GENOMIC DNA]</scope>
    <source>
        <strain evidence="6 7">WCA-389-WT-23D1</strain>
    </source>
</reference>
<comment type="similarity">
    <text evidence="1">Belongs to the ABC transporter superfamily.</text>
</comment>
<dbReference type="PROSITE" id="PS50893">
    <property type="entry name" value="ABC_TRANSPORTER_2"/>
    <property type="match status" value="1"/>
</dbReference>
<evidence type="ECO:0000256" key="4">
    <source>
        <dbReference type="ARBA" id="ARBA00022840"/>
    </source>
</evidence>
<sequence>MIILNNITKTYGTLTVLKHLSLTLEKGKRYCLMSPSGSGKTTLLRILMRLEKPDFGSISTASGIPFEELVISPVFQEDRLFEAFSPVENVSISAGRFRKSAQIKEELERLLPKECLTRPVSTLSGGMKRRVAILRALLTPSDILLMDEPFTGLDEEIKQRVIEYIKEKQEGRLLVLTTHQDEDIALLEGTLIRLSF</sequence>
<dbReference type="Gene3D" id="3.40.50.300">
    <property type="entry name" value="P-loop containing nucleotide triphosphate hydrolases"/>
    <property type="match status" value="1"/>
</dbReference>
<proteinExistence type="inferred from homology"/>
<dbReference type="GO" id="GO:0016887">
    <property type="term" value="F:ATP hydrolysis activity"/>
    <property type="evidence" value="ECO:0007669"/>
    <property type="project" value="InterPro"/>
</dbReference>
<feature type="domain" description="ABC transporter" evidence="5">
    <location>
        <begin position="2"/>
        <end position="196"/>
    </location>
</feature>
<dbReference type="SUPFAM" id="SSF52540">
    <property type="entry name" value="P-loop containing nucleoside triphosphate hydrolases"/>
    <property type="match status" value="1"/>
</dbReference>
<gene>
    <name evidence="6" type="ORF">FYJ39_05730</name>
</gene>
<keyword evidence="3" id="KW-0547">Nucleotide-binding</keyword>
<comment type="caution">
    <text evidence="6">The sequence shown here is derived from an EMBL/GenBank/DDBJ whole genome shotgun (WGS) entry which is preliminary data.</text>
</comment>
<dbReference type="Proteomes" id="UP000429958">
    <property type="component" value="Unassembled WGS sequence"/>
</dbReference>
<evidence type="ECO:0000256" key="2">
    <source>
        <dbReference type="ARBA" id="ARBA00022448"/>
    </source>
</evidence>
<keyword evidence="7" id="KW-1185">Reference proteome</keyword>
<dbReference type="GO" id="GO:0005524">
    <property type="term" value="F:ATP binding"/>
    <property type="evidence" value="ECO:0007669"/>
    <property type="project" value="UniProtKB-KW"/>
</dbReference>
<accession>A0A7X2NJP6</accession>
<dbReference type="InterPro" id="IPR003593">
    <property type="entry name" value="AAA+_ATPase"/>
</dbReference>
<evidence type="ECO:0000256" key="1">
    <source>
        <dbReference type="ARBA" id="ARBA00005417"/>
    </source>
</evidence>
<protein>
    <submittedName>
        <fullName evidence="6">ATP-binding cassette domain-containing protein</fullName>
    </submittedName>
</protein>
<dbReference type="Pfam" id="PF00005">
    <property type="entry name" value="ABC_tran"/>
    <property type="match status" value="1"/>
</dbReference>
<dbReference type="PROSITE" id="PS00211">
    <property type="entry name" value="ABC_TRANSPORTER_1"/>
    <property type="match status" value="1"/>
</dbReference>
<keyword evidence="4 6" id="KW-0067">ATP-binding</keyword>
<dbReference type="RefSeq" id="WP_154471574.1">
    <property type="nucleotide sequence ID" value="NZ_DBEWUL010000076.1"/>
</dbReference>
<dbReference type="InterPro" id="IPR003439">
    <property type="entry name" value="ABC_transporter-like_ATP-bd"/>
</dbReference>
<keyword evidence="2" id="KW-0813">Transport</keyword>
<dbReference type="AlphaFoldDB" id="A0A7X2NJP6"/>
<name>A0A7X2NJP6_9CLOT</name>
<dbReference type="EMBL" id="VUMD01000004">
    <property type="protein sequence ID" value="MSS36087.1"/>
    <property type="molecule type" value="Genomic_DNA"/>
</dbReference>
<evidence type="ECO:0000313" key="7">
    <source>
        <dbReference type="Proteomes" id="UP000429958"/>
    </source>
</evidence>
<dbReference type="InterPro" id="IPR017871">
    <property type="entry name" value="ABC_transporter-like_CS"/>
</dbReference>
<evidence type="ECO:0000256" key="3">
    <source>
        <dbReference type="ARBA" id="ARBA00022741"/>
    </source>
</evidence>